<dbReference type="OrthoDB" id="8232648at2"/>
<keyword evidence="1" id="KW-0732">Signal</keyword>
<sequence>MFWKSSRALGAALYIAAFPASAQQGAEFDACIAKADGVSSKMLDCGKAEVDKWDPRLNAAYQTLLHRSEGKQRAQLQQEQRTWLKHHLSETHRLAVNPNNGSVAFLESQSFELDDLVERTLALEKRVNEKP</sequence>
<dbReference type="Pfam" id="PF07007">
    <property type="entry name" value="LprI"/>
    <property type="match status" value="1"/>
</dbReference>
<evidence type="ECO:0000313" key="4">
    <source>
        <dbReference type="Proteomes" id="UP000449969"/>
    </source>
</evidence>
<dbReference type="InterPro" id="IPR009739">
    <property type="entry name" value="LprI-like_N"/>
</dbReference>
<dbReference type="PANTHER" id="PTHR39176">
    <property type="entry name" value="PERIPLASMIC PROTEIN-RELATED"/>
    <property type="match status" value="1"/>
</dbReference>
<feature type="signal peptide" evidence="1">
    <location>
        <begin position="1"/>
        <end position="22"/>
    </location>
</feature>
<proteinExistence type="predicted"/>
<feature type="domain" description="Lysozyme inhibitor LprI-like N-terminal" evidence="2">
    <location>
        <begin position="31"/>
        <end position="123"/>
    </location>
</feature>
<dbReference type="Gene3D" id="1.20.1270.180">
    <property type="match status" value="1"/>
</dbReference>
<comment type="caution">
    <text evidence="3">The sequence shown here is derived from an EMBL/GenBank/DDBJ whole genome shotgun (WGS) entry which is preliminary data.</text>
</comment>
<name>A0A844THH4_9BRAD</name>
<reference evidence="3 4" key="1">
    <citation type="submission" date="2019-12" db="EMBL/GenBank/DDBJ databases">
        <title>Draft genome sequences Bradyrhizobium cajani AMBPC1010, Bradyrhizobium pachyrhizi AMBPC1040 and Bradyrhizobium yuanmingense ALSPC3051, three plant growth promoting strains isolated from nodules of Cajanus cajan L. in Dominican Republic.</title>
        <authorList>
            <person name="Flores-Felix J.D."/>
            <person name="Araujo J."/>
            <person name="Diaz-Alcantara C."/>
            <person name="Gonzalez-Andres F."/>
            <person name="Velazquez E."/>
        </authorList>
    </citation>
    <scope>NUCLEOTIDE SEQUENCE [LARGE SCALE GENOMIC DNA]</scope>
    <source>
        <strain evidence="3 4">1010</strain>
    </source>
</reference>
<protein>
    <submittedName>
        <fullName evidence="3">DUF1311 domain-containing protein</fullName>
    </submittedName>
</protein>
<dbReference type="Proteomes" id="UP000449969">
    <property type="component" value="Unassembled WGS sequence"/>
</dbReference>
<evidence type="ECO:0000256" key="1">
    <source>
        <dbReference type="SAM" id="SignalP"/>
    </source>
</evidence>
<organism evidence="3 4">
    <name type="scientific">Bradyrhizobium cajani</name>
    <dbReference type="NCBI Taxonomy" id="1928661"/>
    <lineage>
        <taxon>Bacteria</taxon>
        <taxon>Pseudomonadati</taxon>
        <taxon>Pseudomonadota</taxon>
        <taxon>Alphaproteobacteria</taxon>
        <taxon>Hyphomicrobiales</taxon>
        <taxon>Nitrobacteraceae</taxon>
        <taxon>Bradyrhizobium</taxon>
    </lineage>
</organism>
<keyword evidence="4" id="KW-1185">Reference proteome</keyword>
<evidence type="ECO:0000313" key="3">
    <source>
        <dbReference type="EMBL" id="MVT75384.1"/>
    </source>
</evidence>
<accession>A0A844THH4</accession>
<evidence type="ECO:0000259" key="2">
    <source>
        <dbReference type="Pfam" id="PF07007"/>
    </source>
</evidence>
<dbReference type="EMBL" id="WQNE01000017">
    <property type="protein sequence ID" value="MVT75384.1"/>
    <property type="molecule type" value="Genomic_DNA"/>
</dbReference>
<feature type="chain" id="PRO_5032861457" evidence="1">
    <location>
        <begin position="23"/>
        <end position="131"/>
    </location>
</feature>
<gene>
    <name evidence="3" type="ORF">GPL20_20490</name>
</gene>
<dbReference type="RefSeq" id="WP_157331313.1">
    <property type="nucleotide sequence ID" value="NZ_JANADL010000021.1"/>
</dbReference>
<dbReference type="AlphaFoldDB" id="A0A844THH4"/>
<dbReference type="PANTHER" id="PTHR39176:SF1">
    <property type="entry name" value="PERIPLASMIC PROTEIN"/>
    <property type="match status" value="1"/>
</dbReference>